<reference evidence="2 3" key="1">
    <citation type="submission" date="2018-02" db="EMBL/GenBank/DDBJ databases">
        <title>The genomes of Aspergillus section Nigri reveals drivers in fungal speciation.</title>
        <authorList>
            <consortium name="DOE Joint Genome Institute"/>
            <person name="Vesth T.C."/>
            <person name="Nybo J."/>
            <person name="Theobald S."/>
            <person name="Brandl J."/>
            <person name="Frisvad J.C."/>
            <person name="Nielsen K.F."/>
            <person name="Lyhne E.K."/>
            <person name="Kogle M.E."/>
            <person name="Kuo A."/>
            <person name="Riley R."/>
            <person name="Clum A."/>
            <person name="Nolan M."/>
            <person name="Lipzen A."/>
            <person name="Salamov A."/>
            <person name="Henrissat B."/>
            <person name="Wiebenga A."/>
            <person name="De vries R.P."/>
            <person name="Grigoriev I.V."/>
            <person name="Mortensen U.H."/>
            <person name="Andersen M.R."/>
            <person name="Baker S.E."/>
        </authorList>
    </citation>
    <scope>NUCLEOTIDE SEQUENCE [LARGE SCALE GENOMIC DNA]</scope>
    <source>
        <strain evidence="2 3">CBS 112811</strain>
    </source>
</reference>
<feature type="compositionally biased region" description="Basic and acidic residues" evidence="1">
    <location>
        <begin position="88"/>
        <end position="97"/>
    </location>
</feature>
<proteinExistence type="predicted"/>
<organism evidence="2 3">
    <name type="scientific">Aspergillus piperis CBS 112811</name>
    <dbReference type="NCBI Taxonomy" id="1448313"/>
    <lineage>
        <taxon>Eukaryota</taxon>
        <taxon>Fungi</taxon>
        <taxon>Dikarya</taxon>
        <taxon>Ascomycota</taxon>
        <taxon>Pezizomycotina</taxon>
        <taxon>Eurotiomycetes</taxon>
        <taxon>Eurotiomycetidae</taxon>
        <taxon>Eurotiales</taxon>
        <taxon>Aspergillaceae</taxon>
        <taxon>Aspergillus</taxon>
        <taxon>Aspergillus subgen. Circumdati</taxon>
    </lineage>
</organism>
<feature type="compositionally biased region" description="Basic and acidic residues" evidence="1">
    <location>
        <begin position="146"/>
        <end position="162"/>
    </location>
</feature>
<sequence>MMRGERQRGRARPLTKDPQHGDPSVARTFTYCLDYLQESLPSHPCLLWWTDGLAVLDGRFICSALNVRAGGAQERRSGPLFPRLSDSLGKRSDDSKGGHQTGQTDHNAGRTRAPRLVPQGKLACGVTARASGHLRTCPTPADETQENERERQRERAQCPRSS</sequence>
<feature type="region of interest" description="Disordered" evidence="1">
    <location>
        <begin position="1"/>
        <end position="22"/>
    </location>
</feature>
<gene>
    <name evidence="2" type="ORF">BO85DRAFT_463256</name>
</gene>
<dbReference type="GeneID" id="37165312"/>
<evidence type="ECO:0000313" key="2">
    <source>
        <dbReference type="EMBL" id="RAH53293.1"/>
    </source>
</evidence>
<dbReference type="EMBL" id="KZ825078">
    <property type="protein sequence ID" value="RAH53293.1"/>
    <property type="molecule type" value="Genomic_DNA"/>
</dbReference>
<evidence type="ECO:0000256" key="1">
    <source>
        <dbReference type="SAM" id="MobiDB-lite"/>
    </source>
</evidence>
<feature type="region of interest" description="Disordered" evidence="1">
    <location>
        <begin position="71"/>
        <end position="117"/>
    </location>
</feature>
<accession>A0A8G1QSY9</accession>
<evidence type="ECO:0000313" key="3">
    <source>
        <dbReference type="Proteomes" id="UP000249526"/>
    </source>
</evidence>
<dbReference type="RefSeq" id="XP_025511215.1">
    <property type="nucleotide sequence ID" value="XM_025661910.1"/>
</dbReference>
<keyword evidence="3" id="KW-1185">Reference proteome</keyword>
<dbReference type="Proteomes" id="UP000249526">
    <property type="component" value="Unassembled WGS sequence"/>
</dbReference>
<feature type="region of interest" description="Disordered" evidence="1">
    <location>
        <begin position="132"/>
        <end position="162"/>
    </location>
</feature>
<dbReference type="AlphaFoldDB" id="A0A8G1QSY9"/>
<protein>
    <submittedName>
        <fullName evidence="2">Uncharacterized protein</fullName>
    </submittedName>
</protein>
<name>A0A8G1QSY9_9EURO</name>
<feature type="compositionally biased region" description="Basic and acidic residues" evidence="1">
    <location>
        <begin position="1"/>
        <end position="20"/>
    </location>
</feature>